<dbReference type="AlphaFoldDB" id="A0A1J6I9B3"/>
<gene>
    <name evidence="3" type="ORF">A4A49_14907</name>
</gene>
<dbReference type="EMBL" id="MJEQ01037188">
    <property type="protein sequence ID" value="OIT01566.1"/>
    <property type="molecule type" value="Genomic_DNA"/>
</dbReference>
<proteinExistence type="predicted"/>
<name>A0A1J6I9B3_NICAT</name>
<feature type="region of interest" description="Disordered" evidence="1">
    <location>
        <begin position="350"/>
        <end position="383"/>
    </location>
</feature>
<evidence type="ECO:0000313" key="3">
    <source>
        <dbReference type="EMBL" id="OIT01566.1"/>
    </source>
</evidence>
<dbReference type="STRING" id="49451.A0A1J6I9B3"/>
<protein>
    <recommendedName>
        <fullName evidence="2">PB1-like domain-containing protein</fullName>
    </recommendedName>
</protein>
<organism evidence="3 4">
    <name type="scientific">Nicotiana attenuata</name>
    <name type="common">Coyote tobacco</name>
    <dbReference type="NCBI Taxonomy" id="49451"/>
    <lineage>
        <taxon>Eukaryota</taxon>
        <taxon>Viridiplantae</taxon>
        <taxon>Streptophyta</taxon>
        <taxon>Embryophyta</taxon>
        <taxon>Tracheophyta</taxon>
        <taxon>Spermatophyta</taxon>
        <taxon>Magnoliopsida</taxon>
        <taxon>eudicotyledons</taxon>
        <taxon>Gunneridae</taxon>
        <taxon>Pentapetalae</taxon>
        <taxon>asterids</taxon>
        <taxon>lamiids</taxon>
        <taxon>Solanales</taxon>
        <taxon>Solanaceae</taxon>
        <taxon>Nicotianoideae</taxon>
        <taxon>Nicotianeae</taxon>
        <taxon>Nicotiana</taxon>
    </lineage>
</organism>
<evidence type="ECO:0000313" key="4">
    <source>
        <dbReference type="Proteomes" id="UP000187609"/>
    </source>
</evidence>
<dbReference type="OMA" id="CANENLK"/>
<feature type="domain" description="PB1-like" evidence="2">
    <location>
        <begin position="4"/>
        <end position="84"/>
    </location>
</feature>
<dbReference type="Gramene" id="OIT01566">
    <property type="protein sequence ID" value="OIT01566"/>
    <property type="gene ID" value="A4A49_14907"/>
</dbReference>
<dbReference type="Pfam" id="PF26130">
    <property type="entry name" value="PB1-like"/>
    <property type="match status" value="1"/>
</dbReference>
<accession>A0A1J6I9B3</accession>
<comment type="caution">
    <text evidence="3">The sequence shown here is derived from an EMBL/GenBank/DDBJ whole genome shotgun (WGS) entry which is preliminary data.</text>
</comment>
<evidence type="ECO:0000259" key="2">
    <source>
        <dbReference type="Pfam" id="PF26130"/>
    </source>
</evidence>
<dbReference type="InterPro" id="IPR058594">
    <property type="entry name" value="PB1-like_dom_pln"/>
</dbReference>
<dbReference type="Proteomes" id="UP000187609">
    <property type="component" value="Unassembled WGS sequence"/>
</dbReference>
<evidence type="ECO:0000256" key="1">
    <source>
        <dbReference type="SAM" id="MobiDB-lite"/>
    </source>
</evidence>
<sequence length="383" mass="42657">MSREFIQARFHHGGTFTNEAKLKYIGERDVGIYSIEKDHFSLVELQFYSKDLGYNTVAGFYVLNQEKKNFVLLENDTHLYNIVFPLKPLQYLDLFIEHVINDHVVLKGVVLCGPTSGADVEDNLSIIRSKAAHVGSNNVNTKVPAQDNLSVVEGAPTIEDLTLEDIVVFEDLDAIEDTIDLDLLSDLDSSESELDAIPDVDDSEVDEELRELRMKEGGVVPTIAELLLFAEHKMCARHIWSNWAQNWRGKGRGRGIGLRKEAFQTATFRRRGYETSQEGTSSNIGQKRAKPAGFGIYTNIVSGATILNPGNPSERVISHGRLLKNTTETNIDIGFKSPGLKWKGRQTVTTNQLQRMSSSRNTKTSSQEGTSLSFLSSQMSGTK</sequence>
<reference evidence="3" key="1">
    <citation type="submission" date="2016-11" db="EMBL/GenBank/DDBJ databases">
        <title>The genome of Nicotiana attenuata.</title>
        <authorList>
            <person name="Xu S."/>
            <person name="Brockmoeller T."/>
            <person name="Gaquerel E."/>
            <person name="Navarro A."/>
            <person name="Kuhl H."/>
            <person name="Gase K."/>
            <person name="Ling Z."/>
            <person name="Zhou W."/>
            <person name="Kreitzer C."/>
            <person name="Stanke M."/>
            <person name="Tang H."/>
            <person name="Lyons E."/>
            <person name="Pandey P."/>
            <person name="Pandey S.P."/>
            <person name="Timmermann B."/>
            <person name="Baldwin I.T."/>
        </authorList>
    </citation>
    <scope>NUCLEOTIDE SEQUENCE [LARGE SCALE GENOMIC DNA]</scope>
    <source>
        <strain evidence="3">UT</strain>
    </source>
</reference>
<keyword evidence="4" id="KW-1185">Reference proteome</keyword>